<evidence type="ECO:0000256" key="1">
    <source>
        <dbReference type="ARBA" id="ARBA00022448"/>
    </source>
</evidence>
<dbReference type="EMBL" id="JBHSKN010000040">
    <property type="protein sequence ID" value="MFC5245543.1"/>
    <property type="molecule type" value="Genomic_DNA"/>
</dbReference>
<dbReference type="RefSeq" id="WP_344563114.1">
    <property type="nucleotide sequence ID" value="NZ_BAAATG010000028.1"/>
</dbReference>
<keyword evidence="1" id="KW-0813">Transport</keyword>
<comment type="caution">
    <text evidence="7">The sequence shown here is derived from an EMBL/GenBank/DDBJ whole genome shotgun (WGS) entry which is preliminary data.</text>
</comment>
<protein>
    <submittedName>
        <fullName evidence="7">Group II truncated hemoglobin</fullName>
    </submittedName>
</protein>
<keyword evidence="8" id="KW-1185">Reference proteome</keyword>
<dbReference type="InterPro" id="IPR012292">
    <property type="entry name" value="Globin/Proto"/>
</dbReference>
<evidence type="ECO:0000259" key="6">
    <source>
        <dbReference type="PROSITE" id="PS51725"/>
    </source>
</evidence>
<keyword evidence="2" id="KW-0349">Heme</keyword>
<evidence type="ECO:0000256" key="5">
    <source>
        <dbReference type="SAM" id="MobiDB-lite"/>
    </source>
</evidence>
<dbReference type="Pfam" id="PF01152">
    <property type="entry name" value="Bac_globin"/>
    <property type="match status" value="1"/>
</dbReference>
<evidence type="ECO:0000313" key="7">
    <source>
        <dbReference type="EMBL" id="MFC5245543.1"/>
    </source>
</evidence>
<keyword evidence="3" id="KW-0479">Metal-binding</keyword>
<dbReference type="Gene3D" id="1.10.490.10">
    <property type="entry name" value="Globins"/>
    <property type="match status" value="1"/>
</dbReference>
<dbReference type="Pfam" id="PF03992">
    <property type="entry name" value="ABM"/>
    <property type="match status" value="1"/>
</dbReference>
<gene>
    <name evidence="7" type="ORF">ACFPWV_37520</name>
</gene>
<dbReference type="InterPro" id="IPR011008">
    <property type="entry name" value="Dimeric_a/b-barrel"/>
</dbReference>
<feature type="domain" description="ABM" evidence="6">
    <location>
        <begin position="4"/>
        <end position="95"/>
    </location>
</feature>
<evidence type="ECO:0000256" key="4">
    <source>
        <dbReference type="ARBA" id="ARBA00023004"/>
    </source>
</evidence>
<proteinExistence type="predicted"/>
<dbReference type="PROSITE" id="PS51725">
    <property type="entry name" value="ABM"/>
    <property type="match status" value="1"/>
</dbReference>
<name>A0ABW0E3C1_9ACTN</name>
<dbReference type="SUPFAM" id="SSF54909">
    <property type="entry name" value="Dimeric alpha+beta barrel"/>
    <property type="match status" value="1"/>
</dbReference>
<dbReference type="InterPro" id="IPR009050">
    <property type="entry name" value="Globin-like_sf"/>
</dbReference>
<sequence>MVTTVEYVRYRIAPDDQQAFEKAYAKASDALATAPECIDYELSHCQEEPDRYVLRIRWTSVEDHLQGFREGEHFPAFFAAIRPYVTAIEEMRHYLTTDVVGSGGADPSGQADARPVTDAKHAPDAPGTPTIHAWMGGDTALDRLTEVFYGHVREDPVLAPVFAGMDDEHPRHVARWLAEVFGGPSAYTADRGGHPHMASRHLGRGITEQQRRRWTDLLQDSADEVGLPADPEFRAVFLYYIEWGTRMAVLYSGGNPPPVDAADVPRWKWGQTPPWQPS</sequence>
<dbReference type="InterPro" id="IPR007138">
    <property type="entry name" value="ABM_dom"/>
</dbReference>
<dbReference type="Proteomes" id="UP001596035">
    <property type="component" value="Unassembled WGS sequence"/>
</dbReference>
<feature type="region of interest" description="Disordered" evidence="5">
    <location>
        <begin position="103"/>
        <end position="131"/>
    </location>
</feature>
<accession>A0ABW0E3C1</accession>
<dbReference type="CDD" id="cd14775">
    <property type="entry name" value="TrHb2_O-like"/>
    <property type="match status" value="1"/>
</dbReference>
<reference evidence="8" key="1">
    <citation type="journal article" date="2019" name="Int. J. Syst. Evol. Microbiol.">
        <title>The Global Catalogue of Microorganisms (GCM) 10K type strain sequencing project: providing services to taxonomists for standard genome sequencing and annotation.</title>
        <authorList>
            <consortium name="The Broad Institute Genomics Platform"/>
            <consortium name="The Broad Institute Genome Sequencing Center for Infectious Disease"/>
            <person name="Wu L."/>
            <person name="Ma J."/>
        </authorList>
    </citation>
    <scope>NUCLEOTIDE SEQUENCE [LARGE SCALE GENOMIC DNA]</scope>
    <source>
        <strain evidence="8">CGMCC 4.7131</strain>
    </source>
</reference>
<dbReference type="InterPro" id="IPR001486">
    <property type="entry name" value="Hemoglobin_trunc"/>
</dbReference>
<evidence type="ECO:0000256" key="2">
    <source>
        <dbReference type="ARBA" id="ARBA00022617"/>
    </source>
</evidence>
<dbReference type="Gene3D" id="3.30.70.100">
    <property type="match status" value="1"/>
</dbReference>
<evidence type="ECO:0000256" key="3">
    <source>
        <dbReference type="ARBA" id="ARBA00022723"/>
    </source>
</evidence>
<organism evidence="7 8">
    <name type="scientific">Streptomyces atrovirens</name>
    <dbReference type="NCBI Taxonomy" id="285556"/>
    <lineage>
        <taxon>Bacteria</taxon>
        <taxon>Bacillati</taxon>
        <taxon>Actinomycetota</taxon>
        <taxon>Actinomycetes</taxon>
        <taxon>Kitasatosporales</taxon>
        <taxon>Streptomycetaceae</taxon>
        <taxon>Streptomyces</taxon>
    </lineage>
</organism>
<dbReference type="SUPFAM" id="SSF46458">
    <property type="entry name" value="Globin-like"/>
    <property type="match status" value="1"/>
</dbReference>
<evidence type="ECO:0000313" key="8">
    <source>
        <dbReference type="Proteomes" id="UP001596035"/>
    </source>
</evidence>
<keyword evidence="4" id="KW-0408">Iron</keyword>